<keyword evidence="2" id="KW-1185">Reference proteome</keyword>
<reference evidence="1" key="1">
    <citation type="submission" date="2021-03" db="EMBL/GenBank/DDBJ databases">
        <title>Draft genome sequence of rust myrtle Austropuccinia psidii MF-1, a brazilian biotype.</title>
        <authorList>
            <person name="Quecine M.C."/>
            <person name="Pachon D.M.R."/>
            <person name="Bonatelli M.L."/>
            <person name="Correr F.H."/>
            <person name="Franceschini L.M."/>
            <person name="Leite T.F."/>
            <person name="Margarido G.R.A."/>
            <person name="Almeida C.A."/>
            <person name="Ferrarezi J.A."/>
            <person name="Labate C.A."/>
        </authorList>
    </citation>
    <scope>NUCLEOTIDE SEQUENCE</scope>
    <source>
        <strain evidence="1">MF-1</strain>
    </source>
</reference>
<evidence type="ECO:0000313" key="1">
    <source>
        <dbReference type="EMBL" id="MBW0543509.1"/>
    </source>
</evidence>
<dbReference type="AlphaFoldDB" id="A0A9Q3FQS1"/>
<name>A0A9Q3FQS1_9BASI</name>
<evidence type="ECO:0000313" key="2">
    <source>
        <dbReference type="Proteomes" id="UP000765509"/>
    </source>
</evidence>
<dbReference type="Proteomes" id="UP000765509">
    <property type="component" value="Unassembled WGS sequence"/>
</dbReference>
<dbReference type="EMBL" id="AVOT02048272">
    <property type="protein sequence ID" value="MBW0543509.1"/>
    <property type="molecule type" value="Genomic_DNA"/>
</dbReference>
<organism evidence="1 2">
    <name type="scientific">Austropuccinia psidii MF-1</name>
    <dbReference type="NCBI Taxonomy" id="1389203"/>
    <lineage>
        <taxon>Eukaryota</taxon>
        <taxon>Fungi</taxon>
        <taxon>Dikarya</taxon>
        <taxon>Basidiomycota</taxon>
        <taxon>Pucciniomycotina</taxon>
        <taxon>Pucciniomycetes</taxon>
        <taxon>Pucciniales</taxon>
        <taxon>Sphaerophragmiaceae</taxon>
        <taxon>Austropuccinia</taxon>
    </lineage>
</organism>
<sequence length="97" mass="11107">MVYAQLHHRNDQFIAYAPTEPTYKAGNHNVFRKENLQKYKTSQNNPKINYSEDPIEKQGTALSPVERRISNSAPNIATTSCKINRSRKYFTSSDSQA</sequence>
<gene>
    <name evidence="1" type="ORF">O181_083224</name>
</gene>
<proteinExistence type="predicted"/>
<comment type="caution">
    <text evidence="1">The sequence shown here is derived from an EMBL/GenBank/DDBJ whole genome shotgun (WGS) entry which is preliminary data.</text>
</comment>
<accession>A0A9Q3FQS1</accession>
<protein>
    <submittedName>
        <fullName evidence="1">Uncharacterized protein</fullName>
    </submittedName>
</protein>